<gene>
    <name evidence="1" type="ORF">CPELLU_LOCUS17014</name>
</gene>
<dbReference type="AlphaFoldDB" id="A0A9N9P4V8"/>
<name>A0A9N9P4V8_9GLOM</name>
<sequence>KTEKGQCKSTNHLDDVLKLTENGKHQVQQIRANEGSDLQVWRWVWFCSSEGGCQRSCCGIGKYVETCNHYANEHNSKNPLDMHKCDVRVITEVMLSEVDTDFPVHMIIKGNHVQQNIIQEKTVSSRINLS</sequence>
<evidence type="ECO:0000313" key="1">
    <source>
        <dbReference type="EMBL" id="CAG8791208.1"/>
    </source>
</evidence>
<dbReference type="EMBL" id="CAJVQA010027202">
    <property type="protein sequence ID" value="CAG8791208.1"/>
    <property type="molecule type" value="Genomic_DNA"/>
</dbReference>
<evidence type="ECO:0000313" key="2">
    <source>
        <dbReference type="Proteomes" id="UP000789759"/>
    </source>
</evidence>
<feature type="non-terminal residue" evidence="1">
    <location>
        <position position="1"/>
    </location>
</feature>
<dbReference type="Proteomes" id="UP000789759">
    <property type="component" value="Unassembled WGS sequence"/>
</dbReference>
<accession>A0A9N9P4V8</accession>
<protein>
    <submittedName>
        <fullName evidence="1">5163_t:CDS:1</fullName>
    </submittedName>
</protein>
<proteinExistence type="predicted"/>
<dbReference type="OrthoDB" id="2416103at2759"/>
<reference evidence="1" key="1">
    <citation type="submission" date="2021-06" db="EMBL/GenBank/DDBJ databases">
        <authorList>
            <person name="Kallberg Y."/>
            <person name="Tangrot J."/>
            <person name="Rosling A."/>
        </authorList>
    </citation>
    <scope>NUCLEOTIDE SEQUENCE</scope>
    <source>
        <strain evidence="1">FL966</strain>
    </source>
</reference>
<keyword evidence="2" id="KW-1185">Reference proteome</keyword>
<organism evidence="1 2">
    <name type="scientific">Cetraspora pellucida</name>
    <dbReference type="NCBI Taxonomy" id="1433469"/>
    <lineage>
        <taxon>Eukaryota</taxon>
        <taxon>Fungi</taxon>
        <taxon>Fungi incertae sedis</taxon>
        <taxon>Mucoromycota</taxon>
        <taxon>Glomeromycotina</taxon>
        <taxon>Glomeromycetes</taxon>
        <taxon>Diversisporales</taxon>
        <taxon>Gigasporaceae</taxon>
        <taxon>Cetraspora</taxon>
    </lineage>
</organism>
<comment type="caution">
    <text evidence="1">The sequence shown here is derived from an EMBL/GenBank/DDBJ whole genome shotgun (WGS) entry which is preliminary data.</text>
</comment>